<reference evidence="1" key="1">
    <citation type="journal article" date="2015" name="Nature">
        <title>Complex archaea that bridge the gap between prokaryotes and eukaryotes.</title>
        <authorList>
            <person name="Spang A."/>
            <person name="Saw J.H."/>
            <person name="Jorgensen S.L."/>
            <person name="Zaremba-Niedzwiedzka K."/>
            <person name="Martijn J."/>
            <person name="Lind A.E."/>
            <person name="van Eijk R."/>
            <person name="Schleper C."/>
            <person name="Guy L."/>
            <person name="Ettema T.J."/>
        </authorList>
    </citation>
    <scope>NUCLEOTIDE SEQUENCE</scope>
</reference>
<dbReference type="AlphaFoldDB" id="A0A0F9SME7"/>
<sequence>MRCLYTPLAERCPTPAPFSVGLAAESNRSPLAFPALGTHQMASPTLAPDPATELLAVPGTHTLGWSNRRNLCAFIRLMRYDCGHLPILLSP</sequence>
<evidence type="ECO:0000313" key="1">
    <source>
        <dbReference type="EMBL" id="KKN38026.1"/>
    </source>
</evidence>
<organism evidence="1">
    <name type="scientific">marine sediment metagenome</name>
    <dbReference type="NCBI Taxonomy" id="412755"/>
    <lineage>
        <taxon>unclassified sequences</taxon>
        <taxon>metagenomes</taxon>
        <taxon>ecological metagenomes</taxon>
    </lineage>
</organism>
<protein>
    <submittedName>
        <fullName evidence="1">Uncharacterized protein</fullName>
    </submittedName>
</protein>
<dbReference type="EMBL" id="LAZR01001856">
    <property type="protein sequence ID" value="KKN38026.1"/>
    <property type="molecule type" value="Genomic_DNA"/>
</dbReference>
<name>A0A0F9SME7_9ZZZZ</name>
<accession>A0A0F9SME7</accession>
<gene>
    <name evidence="1" type="ORF">LCGC14_0757380</name>
</gene>
<comment type="caution">
    <text evidence="1">The sequence shown here is derived from an EMBL/GenBank/DDBJ whole genome shotgun (WGS) entry which is preliminary data.</text>
</comment>
<proteinExistence type="predicted"/>